<evidence type="ECO:0000256" key="2">
    <source>
        <dbReference type="ARBA" id="ARBA00023015"/>
    </source>
</evidence>
<dbReference type="CDD" id="cd00018">
    <property type="entry name" value="AP2"/>
    <property type="match status" value="1"/>
</dbReference>
<sequence>MTATSLNKTMVKLVNEKSTTEKIETQFKGVRKRKWGKRVSEKLPNSRERIWLGSYETVEKATCAFDAATFYLRGHSAKFNFPGNPLEIACGKPLTSFEILAAAALFANSEPLMIHSEQPEPASGTDSLSPSVSEETLRLKYELPMVEPIKDALSMDLRDYNLDYEILPGFDDLTGSMVRRRMLMGF</sequence>
<dbReference type="EMBL" id="VEPZ02001331">
    <property type="protein sequence ID" value="KAE8678732.1"/>
    <property type="molecule type" value="Genomic_DNA"/>
</dbReference>
<dbReference type="SUPFAM" id="SSF54171">
    <property type="entry name" value="DNA-binding domain"/>
    <property type="match status" value="1"/>
</dbReference>
<evidence type="ECO:0000256" key="1">
    <source>
        <dbReference type="ARBA" id="ARBA00004123"/>
    </source>
</evidence>
<dbReference type="PROSITE" id="PS51032">
    <property type="entry name" value="AP2_ERF"/>
    <property type="match status" value="1"/>
</dbReference>
<dbReference type="InterPro" id="IPR001471">
    <property type="entry name" value="AP2/ERF_dom"/>
</dbReference>
<keyword evidence="2" id="KW-0805">Transcription regulation</keyword>
<keyword evidence="5" id="KW-0804">Transcription</keyword>
<dbReference type="PRINTS" id="PR00367">
    <property type="entry name" value="ETHRSPELEMNT"/>
</dbReference>
<name>A0A6A2XSW6_HIBSY</name>
<keyword evidence="3" id="KW-0238">DNA-binding</keyword>
<dbReference type="Proteomes" id="UP000436088">
    <property type="component" value="Unassembled WGS sequence"/>
</dbReference>
<evidence type="ECO:0000256" key="3">
    <source>
        <dbReference type="ARBA" id="ARBA00023125"/>
    </source>
</evidence>
<dbReference type="PANTHER" id="PTHR31985">
    <property type="entry name" value="ETHYLENE-RESPONSIVE TRANSCRIPTION FACTOR ERF042-RELATED"/>
    <property type="match status" value="1"/>
</dbReference>
<dbReference type="AlphaFoldDB" id="A0A6A2XSW6"/>
<reference evidence="9" key="1">
    <citation type="submission" date="2019-09" db="EMBL/GenBank/DDBJ databases">
        <title>Draft genome information of white flower Hibiscus syriacus.</title>
        <authorList>
            <person name="Kim Y.-M."/>
        </authorList>
    </citation>
    <scope>NUCLEOTIDE SEQUENCE [LARGE SCALE GENOMIC DNA]</scope>
    <source>
        <strain evidence="9">YM2019G1</strain>
    </source>
</reference>
<dbReference type="GO" id="GO:0003677">
    <property type="term" value="F:DNA binding"/>
    <property type="evidence" value="ECO:0007669"/>
    <property type="project" value="UniProtKB-KW"/>
</dbReference>
<gene>
    <name evidence="9" type="ORF">F3Y22_tig00111402pilonHSYRG00172</name>
</gene>
<keyword evidence="4" id="KW-0010">Activator</keyword>
<evidence type="ECO:0000256" key="6">
    <source>
        <dbReference type="ARBA" id="ARBA00023242"/>
    </source>
</evidence>
<dbReference type="SMART" id="SM00380">
    <property type="entry name" value="AP2"/>
    <property type="match status" value="1"/>
</dbReference>
<dbReference type="InterPro" id="IPR051032">
    <property type="entry name" value="AP2/ERF_TF_ERF_subfamily"/>
</dbReference>
<dbReference type="InterPro" id="IPR016177">
    <property type="entry name" value="DNA-bd_dom_sf"/>
</dbReference>
<keyword evidence="10" id="KW-1185">Reference proteome</keyword>
<evidence type="ECO:0000313" key="9">
    <source>
        <dbReference type="EMBL" id="KAE8678732.1"/>
    </source>
</evidence>
<dbReference type="InterPro" id="IPR036955">
    <property type="entry name" value="AP2/ERF_dom_sf"/>
</dbReference>
<evidence type="ECO:0000256" key="4">
    <source>
        <dbReference type="ARBA" id="ARBA00023159"/>
    </source>
</evidence>
<accession>A0A6A2XSW6</accession>
<evidence type="ECO:0000256" key="5">
    <source>
        <dbReference type="ARBA" id="ARBA00023163"/>
    </source>
</evidence>
<evidence type="ECO:0000313" key="10">
    <source>
        <dbReference type="Proteomes" id="UP000436088"/>
    </source>
</evidence>
<organism evidence="9 10">
    <name type="scientific">Hibiscus syriacus</name>
    <name type="common">Rose of Sharon</name>
    <dbReference type="NCBI Taxonomy" id="106335"/>
    <lineage>
        <taxon>Eukaryota</taxon>
        <taxon>Viridiplantae</taxon>
        <taxon>Streptophyta</taxon>
        <taxon>Embryophyta</taxon>
        <taxon>Tracheophyta</taxon>
        <taxon>Spermatophyta</taxon>
        <taxon>Magnoliopsida</taxon>
        <taxon>eudicotyledons</taxon>
        <taxon>Gunneridae</taxon>
        <taxon>Pentapetalae</taxon>
        <taxon>rosids</taxon>
        <taxon>malvids</taxon>
        <taxon>Malvales</taxon>
        <taxon>Malvaceae</taxon>
        <taxon>Malvoideae</taxon>
        <taxon>Hibiscus</taxon>
    </lineage>
</organism>
<dbReference type="GO" id="GO:0003700">
    <property type="term" value="F:DNA-binding transcription factor activity"/>
    <property type="evidence" value="ECO:0007669"/>
    <property type="project" value="InterPro"/>
</dbReference>
<keyword evidence="6" id="KW-0539">Nucleus</keyword>
<evidence type="ECO:0000256" key="7">
    <source>
        <dbReference type="ARBA" id="ARBA00024343"/>
    </source>
</evidence>
<protein>
    <submittedName>
        <fullName evidence="9">ERF016 protein</fullName>
    </submittedName>
</protein>
<comment type="similarity">
    <text evidence="7">Belongs to the AP2/ERF transcription factor family. ERF subfamily.</text>
</comment>
<dbReference type="GO" id="GO:0005634">
    <property type="term" value="C:nucleus"/>
    <property type="evidence" value="ECO:0007669"/>
    <property type="project" value="UniProtKB-SubCell"/>
</dbReference>
<dbReference type="PANTHER" id="PTHR31985:SF273">
    <property type="entry name" value="ETHYLENE-RESPONSIVE TRANSCRIPTION FACTOR ERF017"/>
    <property type="match status" value="1"/>
</dbReference>
<evidence type="ECO:0000259" key="8">
    <source>
        <dbReference type="PROSITE" id="PS51032"/>
    </source>
</evidence>
<feature type="domain" description="AP2/ERF" evidence="8">
    <location>
        <begin position="26"/>
        <end position="82"/>
    </location>
</feature>
<dbReference type="Gene3D" id="3.30.730.10">
    <property type="entry name" value="AP2/ERF domain"/>
    <property type="match status" value="1"/>
</dbReference>
<comment type="subcellular location">
    <subcellularLocation>
        <location evidence="1">Nucleus</location>
    </subcellularLocation>
</comment>
<comment type="caution">
    <text evidence="9">The sequence shown here is derived from an EMBL/GenBank/DDBJ whole genome shotgun (WGS) entry which is preliminary data.</text>
</comment>
<proteinExistence type="inferred from homology"/>